<feature type="coiled-coil region" evidence="1">
    <location>
        <begin position="932"/>
        <end position="959"/>
    </location>
</feature>
<sequence>MNALLILFFIFVVIYSCVSWLLPKLLAWLFMRKYYIKLKIGRIAVPKLILKDVSLSKDRYSIHIDEISFQSSCFNSEINKLVSVVIRGVEVTNNVEEKRSVVVETILKPLLSKQNSTARSESSNEVSDLRNLESSVNRIVNKELLDFRDKKLPHSLIMFAQFMGVHIFNASVTIHNGTTDNPWSLTATAAEVHADGAAGGPARALVFSTKLVDASVRIGGKGESLGEASCCLVIEGTVKADGPLNVEKIHAIISKTSVTFKDELYQFLKSHKKRRRPPVMSINDDDHLHSIIPRLSPVIPKIFSLKIDSTKISCKDKTVNTNFEMSLQSLQVNSRFSAASVLYDETGSELSGLPQVYVAFQMEQFQLLADSQPLLMLNKLKLDAKMEQFQLLADSQPLLMLNKLKLDAKLEKGVLNLYLIISTLNISYSHTEAFKWYTSVKEKIRKAKPLQIMEVESPSPSPPLWLSRVFSSCIVQGCAELRAVTVHGRLMNENALGFGCSGVKVKLDQLLETREEWYRCAVARQAVGGRQWGAELLVDGGWAACGPAALGLRAPPPRRNHAWGEALLAVALVKWASHGPNDSKVEAMVDCLRLEWSPIIAQTIISLTDCINEYKSSSPRPHQEDESQDPPPNISVNVALSHINLFLIVNEDMCLMTRVDAVTLEKSLSKSGAVISGLKVVDMVPYKGNIHCQRSDEIPTTFFHVKLARIDYILSKEKYSALLDFQFIENVDLEWSANLHMKVVTFVRAVTEFRQEMRVRRNVVVKKKGSALDWKVSFKGETNLGLILSKENNMLFATDDMTIAYDHEIGLSIVWSKLNMILNGDEVIMVEGYCQERVADDHEVRVERKANEGFALTWNKVWSVKVDSIRMVFPYKHRFAEAVQGDFVSLFKWIKLVHGIKKKPFTAESPLPSDLHIKIEELLIEMSDDPFEVKLRDNYELLEDEYKESQKRRTMLDAKVQELCKPHLFLPAGKVEELYAALRQKDAQIYVQRCRAAPPPRTRLVACCLERFSLIALADTTIHGTQNAQAKLRDMDYDRYIYVQRCRAAPPPRTRLVACCLERFSLIALADTTIHGTQNAQAKLRDMDYDRYIYVQRCRAAPPPRTRLVACCLERFSLIALADTTIHGTQNAQAKLRDMDYDRYIYVQRCRAAPPPRTRLVACCLERFSLIALADTTIHGTQNAQAKLRDMDYDSPWPEDGIEFTTLWCRSINMSCAQWQLLLRDFPQPLLSMSELKMWGTLLAAEEQAPPRAVRTVTIDQGAPWGEQELERSMMPLKWYYDLCCEMSEYSYAFGPCWEPVIAHCNLSFDQVSRPSLDPSAPLSFWDKVRLLMHGRLTVNCAKFTCLLHVSLDPYNTTEEMEVTWTDLVLDWTNEPLTVNCAKFTCLLHVSLDPYNTTEEMEVTWTDLVLDWTNEPLTVNCAKFTCLLHVSLDPYNTTEEMEVTWTDLVLDWTNGRLGFLGTLDVYVRTASKYDDCRVLRVPALRLSVKLGWQCVADPRDHHAVAPCAPTRLPEYSSNQEHDSYRAFRSQGLDLHLSMETKPVDKEGNGPVLLLYGSTLRWFESLKLILSGITRPTRRGRIFKNVRPRKPQLSRHYRNVSVSVTLHNLQVFYWSSSSLQRGIEILGVRVTCGSKHRLSLVATNDGLVRRPRANWTTVYMNCDLNDAEIWLKALAADERDGEEYSGLNPRVMEKCYCLSVRRVSYGREAGVSAGAPPTHRLAVHDLRGAWTKLNRDLAFALIDTYIKTQQLKKNLSTKALKEEEQPNTSPKHQREADVISPPPPVTTQVSGGSTGCGGGMLAALVAEAGGSAPVVFSDELSGAEDAPPNHTPHTKHVLDDDNAHTACLIELVNSQVVLKGCETRGYVILCAARAEVRQRVRRQPAAAAWSGALSAMQYYATVSAADRDQLLENIQWVSVEEIEERWQSTEISTLPDVPRLVGSGHSAGGVIGSTVGPSADTGLAQLQRIVSRCACEFYYVSHEEAEPLSSQGTGWAQQQPYDSFTLMHHDLNVCTNSLQHSCVSCELYYVSHEEAEPLSSQGTGWAQQQPYDSFTLMHHDLNVCTNSLQHSCVSCELYYVSHEEAEPLSSQGTGWAQQQPYDSFTLMHHDLNVCTNSLQHSCVSCELYYVSHEEAEPLSSQGTGWAQQQPYDSFTLMHHDLNVCTNSLQHSCVSCELYYVSHEEAEPLSSQGTGWAQQQPYDSFTLMHHDLNVCTNSLQYAMLLDVVNNVVLHVEPERRRTLERRARMRFQLQLHQDQDPRQLIHKLQTQVRESLARLRRLEKEYYLKNRSMTGNDPVAMDELKSLDDQVNECKESVWSLGEELDAMVRAWREIGRASALPAVRSAHAPPHRYNEICFKSARWRLTDADGQLGIADLLLTNFLYTKTSRSDDSVEHQLEVGYVRVKNLLPNEPFPEVLVPQEPSGRAPLARRAALRVFCRDRPPVGGIAVKEHFEVNIVPIRIEPSGRAPLARRAALRVFCRDRPPVGGIAVKEHFEVNIVPIRIEPSGRAPLARRAALRVFCRDRPPVGGIAVKEHFEVNIVPIRIGLTKKFFNTMLKFCFPERDPDSIEDGEEETEGTLKAGASSSSLVSTGSKKIKKKSKDSNSNFYVKRDKKDKDDVEKMKERAEKNKLFIYIKIPEVPVRVSYKGSKEKNLEDVRDLPLVLPTLEYHNVTWTWLDLLLATKSDTRRVILSQAIRQKLQLHRRAAAAPEPHEEDKARLLLGERTVAESKPQKKSTPSVFKFSKS</sequence>
<keyword evidence="1" id="KW-0175">Coiled coil</keyword>
<keyword evidence="5" id="KW-1185">Reference proteome</keyword>
<feature type="region of interest" description="Disordered" evidence="2">
    <location>
        <begin position="2568"/>
        <end position="2587"/>
    </location>
</feature>
<accession>A0AAD8DT65</accession>
<dbReference type="InterPro" id="IPR019441">
    <property type="entry name" value="FMP27/BLTP2/Hobbit_GFWDK_RBG"/>
</dbReference>
<feature type="region of interest" description="Disordered" evidence="2">
    <location>
        <begin position="1756"/>
        <end position="1791"/>
    </location>
</feature>
<dbReference type="Pfam" id="PF10344">
    <property type="entry name" value="Hobbit"/>
    <property type="match status" value="7"/>
</dbReference>
<feature type="region of interest" description="Disordered" evidence="2">
    <location>
        <begin position="2705"/>
        <end position="2747"/>
    </location>
</feature>
<gene>
    <name evidence="4" type="ORF">PYW07_003577</name>
</gene>
<dbReference type="SMART" id="SM01214">
    <property type="entry name" value="Fmp27_GFWDK"/>
    <property type="match status" value="1"/>
</dbReference>
<evidence type="ECO:0000313" key="4">
    <source>
        <dbReference type="EMBL" id="KAJ8722397.1"/>
    </source>
</evidence>
<evidence type="ECO:0000313" key="5">
    <source>
        <dbReference type="Proteomes" id="UP001231518"/>
    </source>
</evidence>
<feature type="compositionally biased region" description="Acidic residues" evidence="2">
    <location>
        <begin position="2568"/>
        <end position="2577"/>
    </location>
</feature>
<reference evidence="4" key="1">
    <citation type="submission" date="2023-03" db="EMBL/GenBank/DDBJ databases">
        <title>Chromosome-level genomes of two armyworms, Mythimna separata and Mythimna loreyi, provide insights into the biosynthesis and reception of sex pheromones.</title>
        <authorList>
            <person name="Zhao H."/>
        </authorList>
    </citation>
    <scope>NUCLEOTIDE SEQUENCE</scope>
    <source>
        <strain evidence="4">BeijingLab</strain>
        <tissue evidence="4">Pupa</tissue>
    </source>
</reference>
<dbReference type="Proteomes" id="UP001231518">
    <property type="component" value="Chromosome 15"/>
</dbReference>
<protein>
    <recommendedName>
        <fullName evidence="3">FMP27/BLTP2/Hobbit GFWDK motif-containing RBG unit domain-containing protein</fullName>
    </recommendedName>
</protein>
<comment type="caution">
    <text evidence="4">The sequence shown here is derived from an EMBL/GenBank/DDBJ whole genome shotgun (WGS) entry which is preliminary data.</text>
</comment>
<evidence type="ECO:0000259" key="3">
    <source>
        <dbReference type="SMART" id="SM01214"/>
    </source>
</evidence>
<dbReference type="PANTHER" id="PTHR15678">
    <property type="entry name" value="ANTIGEN MLAA-22-RELATED"/>
    <property type="match status" value="1"/>
</dbReference>
<evidence type="ECO:0000256" key="1">
    <source>
        <dbReference type="SAM" id="Coils"/>
    </source>
</evidence>
<evidence type="ECO:0000256" key="2">
    <source>
        <dbReference type="SAM" id="MobiDB-lite"/>
    </source>
</evidence>
<proteinExistence type="predicted"/>
<name>A0AAD8DT65_MYTSE</name>
<organism evidence="4 5">
    <name type="scientific">Mythimna separata</name>
    <name type="common">Oriental armyworm</name>
    <name type="synonym">Pseudaletia separata</name>
    <dbReference type="NCBI Taxonomy" id="271217"/>
    <lineage>
        <taxon>Eukaryota</taxon>
        <taxon>Metazoa</taxon>
        <taxon>Ecdysozoa</taxon>
        <taxon>Arthropoda</taxon>
        <taxon>Hexapoda</taxon>
        <taxon>Insecta</taxon>
        <taxon>Pterygota</taxon>
        <taxon>Neoptera</taxon>
        <taxon>Endopterygota</taxon>
        <taxon>Lepidoptera</taxon>
        <taxon>Glossata</taxon>
        <taxon>Ditrysia</taxon>
        <taxon>Noctuoidea</taxon>
        <taxon>Noctuidae</taxon>
        <taxon>Noctuinae</taxon>
        <taxon>Hadenini</taxon>
        <taxon>Mythimna</taxon>
    </lineage>
</organism>
<dbReference type="PANTHER" id="PTHR15678:SF6">
    <property type="entry name" value="BRIDGE-LIKE LIPID TRANSFER PROTEIN FAMILY MEMBER 2"/>
    <property type="match status" value="1"/>
</dbReference>
<dbReference type="InterPro" id="IPR045167">
    <property type="entry name" value="Hobbit"/>
</dbReference>
<dbReference type="EMBL" id="JARGEI010000012">
    <property type="protein sequence ID" value="KAJ8722397.1"/>
    <property type="molecule type" value="Genomic_DNA"/>
</dbReference>
<feature type="domain" description="FMP27/BLTP2/Hobbit GFWDK motif-containing RBG unit" evidence="3">
    <location>
        <begin position="1225"/>
        <end position="1357"/>
    </location>
</feature>